<feature type="repeat" description="PPR" evidence="3">
    <location>
        <begin position="638"/>
        <end position="672"/>
    </location>
</feature>
<evidence type="ECO:0000256" key="3">
    <source>
        <dbReference type="PROSITE-ProRule" id="PRU00708"/>
    </source>
</evidence>
<feature type="domain" description="PROP1-like PPR" evidence="4">
    <location>
        <begin position="459"/>
        <end position="645"/>
    </location>
</feature>
<dbReference type="InterPro" id="IPR011990">
    <property type="entry name" value="TPR-like_helical_dom_sf"/>
</dbReference>
<feature type="domain" description="PROP1-like PPR" evidence="4">
    <location>
        <begin position="116"/>
        <end position="265"/>
    </location>
</feature>
<dbReference type="NCBIfam" id="TIGR00756">
    <property type="entry name" value="PPR"/>
    <property type="match status" value="4"/>
</dbReference>
<proteinExistence type="inferred from homology"/>
<dbReference type="InterPro" id="IPR002885">
    <property type="entry name" value="PPR_rpt"/>
</dbReference>
<accession>A0A1Y5IA90</accession>
<organism evidence="5">
    <name type="scientific">Ostreococcus tauri</name>
    <name type="common">Marine green alga</name>
    <dbReference type="NCBI Taxonomy" id="70448"/>
    <lineage>
        <taxon>Eukaryota</taxon>
        <taxon>Viridiplantae</taxon>
        <taxon>Chlorophyta</taxon>
        <taxon>Mamiellophyceae</taxon>
        <taxon>Mamiellales</taxon>
        <taxon>Bathycoccaceae</taxon>
        <taxon>Ostreococcus</taxon>
    </lineage>
</organism>
<dbReference type="Pfam" id="PF01535">
    <property type="entry name" value="PPR"/>
    <property type="match status" value="2"/>
</dbReference>
<dbReference type="Proteomes" id="UP000195557">
    <property type="component" value="Unassembled WGS sequence"/>
</dbReference>
<keyword evidence="2" id="KW-0677">Repeat</keyword>
<gene>
    <name evidence="5" type="ORF">BE221DRAFT_74836</name>
</gene>
<dbReference type="Gene3D" id="1.25.40.10">
    <property type="entry name" value="Tetratricopeptide repeat domain"/>
    <property type="match status" value="5"/>
</dbReference>
<evidence type="ECO:0000259" key="4">
    <source>
        <dbReference type="Pfam" id="PF17177"/>
    </source>
</evidence>
<evidence type="ECO:0000313" key="5">
    <source>
        <dbReference type="EMBL" id="OUS46381.1"/>
    </source>
</evidence>
<evidence type="ECO:0000256" key="2">
    <source>
        <dbReference type="ARBA" id="ARBA00022737"/>
    </source>
</evidence>
<protein>
    <recommendedName>
        <fullName evidence="4">PROP1-like PPR domain-containing protein</fullName>
    </recommendedName>
</protein>
<feature type="repeat" description="PPR" evidence="3">
    <location>
        <begin position="180"/>
        <end position="210"/>
    </location>
</feature>
<reference evidence="5" key="1">
    <citation type="submission" date="2017-04" db="EMBL/GenBank/DDBJ databases">
        <title>Population genomics of picophytoplankton unveils novel chromosome hypervariability.</title>
        <authorList>
            <consortium name="DOE Joint Genome Institute"/>
            <person name="Blanc-Mathieu R."/>
            <person name="Krasovec M."/>
            <person name="Hebrard M."/>
            <person name="Yau S."/>
            <person name="Desgranges E."/>
            <person name="Martin J."/>
            <person name="Schackwitz W."/>
            <person name="Kuo A."/>
            <person name="Salin G."/>
            <person name="Donnadieu C."/>
            <person name="Desdevises Y."/>
            <person name="Sanchez-Ferandin S."/>
            <person name="Moreau H."/>
            <person name="Rivals E."/>
            <person name="Grigoriev I.V."/>
            <person name="Grimsley N."/>
            <person name="Eyre-Walker A."/>
            <person name="Piganeau G."/>
        </authorList>
    </citation>
    <scope>NUCLEOTIDE SEQUENCE [LARGE SCALE GENOMIC DNA]</scope>
    <source>
        <strain evidence="5">RCC 1115</strain>
    </source>
</reference>
<dbReference type="AlphaFoldDB" id="A0A1Y5IA90"/>
<dbReference type="eggNOG" id="KOG4197">
    <property type="taxonomic scope" value="Eukaryota"/>
</dbReference>
<feature type="repeat" description="PPR" evidence="3">
    <location>
        <begin position="808"/>
        <end position="842"/>
    </location>
</feature>
<dbReference type="InterPro" id="IPR033443">
    <property type="entry name" value="PROP1-like_PPR_dom"/>
</dbReference>
<feature type="repeat" description="PPR" evidence="3">
    <location>
        <begin position="491"/>
        <end position="528"/>
    </location>
</feature>
<feature type="repeat" description="PPR" evidence="3">
    <location>
        <begin position="343"/>
        <end position="377"/>
    </location>
</feature>
<evidence type="ECO:0000256" key="1">
    <source>
        <dbReference type="ARBA" id="ARBA00007626"/>
    </source>
</evidence>
<dbReference type="PROSITE" id="PS51375">
    <property type="entry name" value="PPR"/>
    <property type="match status" value="6"/>
</dbReference>
<dbReference type="PANTHER" id="PTHR47447:SF17">
    <property type="entry name" value="OS12G0638900 PROTEIN"/>
    <property type="match status" value="1"/>
</dbReference>
<sequence>MDDDARAVDEGSAWTIGGVDDADAEAAARGAHAEATRAGDLERAVRALAACARERESAGRPRAIVGPRLASTLASGHKGFVDACARQRRMDVALRYARLFDADKAASDGEPDLFCAVINACGRAKDWAVAREAFDLRRTEAGLAPDPFAYSALVSSAAKCGNYVAAREAFEEANAAHAVDTVVYNAFIDACASRGDYEGARATLERMKTTANVKPNIRSYNGVISASTRRKHFSGALAAWEELQLAKLAPTIITYGAMLAAGAATDDVDVTWSEELFADALQSGACGRAGNDHMVSSLISAYARGVVRKQIDKKTALERAEAIVRLLSEDAASDDRRAKASPNARVWCALITLCARCGQPGRAIEVLKIMNARGGASNAESDRYLMYAMTSALEASKEGDEHFGKMQRIISQSPTGVRESTGSAFALYAKFKSDVQSCRRETNARARRALESQLPDTITFNTLIHACASNGEDGKAMELYRDMLANGVPPSLRTYVSLIVSLSRSKRGSQVEEAERLFDVAIEDGVEPNEFLFTSLMDAQVKANRPFAAFDTYERMREADVSRTTVTYGCALQACYYVDDEEDGVERAYAILRDMTESGVQMNDWCSNTFLRVISRAGRIEEMLEEVKKIVRRKGMLEQETFEAIIRALCLEGYVGRANRFMSMMDSRGLVPSEHTFKEFIVACSRDGSVEIAWDSYKRFARLGYKLDVNTRSSLIVVLSVGSMSGFEGDENGEVLLARAITVFEAAMKHENDDVIDDEARCALIVAMARNEKLESALAVWRESHGRALVVKSRRHTSNEGEDYIGEVRAMYESLIEVCCHQDRIDEALEVFDELKDAGVRVSTVTLAFLESSCRRSRVEEYRVFDVCAQMRAQVDQKRNGRLVKPTKTSHHVRADGVSDIAAELATDGLGGDVKKSTWRKPT</sequence>
<dbReference type="SUPFAM" id="SSF48452">
    <property type="entry name" value="TPR-like"/>
    <property type="match status" value="1"/>
</dbReference>
<dbReference type="EMBL" id="KZ155784">
    <property type="protein sequence ID" value="OUS46381.1"/>
    <property type="molecule type" value="Genomic_DNA"/>
</dbReference>
<dbReference type="Pfam" id="PF17177">
    <property type="entry name" value="PPR_long"/>
    <property type="match status" value="2"/>
</dbReference>
<comment type="similarity">
    <text evidence="1">Belongs to the PPR family. P subfamily.</text>
</comment>
<dbReference type="PANTHER" id="PTHR47447">
    <property type="entry name" value="OS03G0856100 PROTEIN"/>
    <property type="match status" value="1"/>
</dbReference>
<feature type="repeat" description="PPR" evidence="3">
    <location>
        <begin position="456"/>
        <end position="490"/>
    </location>
</feature>
<name>A0A1Y5IA90_OSTTA</name>